<evidence type="ECO:0000313" key="4">
    <source>
        <dbReference type="Proteomes" id="UP000198751"/>
    </source>
</evidence>
<evidence type="ECO:0000256" key="2">
    <source>
        <dbReference type="SAM" id="MobiDB-lite"/>
    </source>
</evidence>
<protein>
    <recommendedName>
        <fullName evidence="5">Excalibur calcium-binding domain-containing protein</fullName>
    </recommendedName>
</protein>
<feature type="region of interest" description="Disordered" evidence="2">
    <location>
        <begin position="1"/>
        <end position="36"/>
    </location>
</feature>
<sequence>MGAQMNTRKHSYRSRAADPKAETGPGRSARRHGTKNGVAAATAAAVVLLLTGCGGSPASLSAATADEPTSTAAASPTATVTPISGTACASVDSQKSAGGTTYICTKDEAGAVVWLEASKSRNVKEKLAAAAGAKAAADKAAADKAAADKAAADKAAADKAAADAAAQEAARQAAEAKAAQDAAAAQAAAEAAARAAAAPAPRAVPVAPAAGTGCDPNYSGCVPIASDVDCAGGSGNGPAYVRGPVQVIGSDIYGLDRDGDGFGCE</sequence>
<gene>
    <name evidence="3" type="ORF">SAMN04489743_1458</name>
</gene>
<accession>A0A1H1WVP1</accession>
<name>A0A1H1WVP1_9MICC</name>
<organism evidence="3 4">
    <name type="scientific">Pseudarthrobacter equi</name>
    <dbReference type="NCBI Taxonomy" id="728066"/>
    <lineage>
        <taxon>Bacteria</taxon>
        <taxon>Bacillati</taxon>
        <taxon>Actinomycetota</taxon>
        <taxon>Actinomycetes</taxon>
        <taxon>Micrococcales</taxon>
        <taxon>Micrococcaceae</taxon>
        <taxon>Pseudarthrobacter</taxon>
    </lineage>
</organism>
<evidence type="ECO:0000313" key="3">
    <source>
        <dbReference type="EMBL" id="SDT01217.1"/>
    </source>
</evidence>
<feature type="coiled-coil region" evidence="1">
    <location>
        <begin position="157"/>
        <end position="186"/>
    </location>
</feature>
<proteinExistence type="predicted"/>
<dbReference type="Proteomes" id="UP000198751">
    <property type="component" value="Chromosome I"/>
</dbReference>
<keyword evidence="4" id="KW-1185">Reference proteome</keyword>
<evidence type="ECO:0008006" key="5">
    <source>
        <dbReference type="Google" id="ProtNLM"/>
    </source>
</evidence>
<reference evidence="4" key="1">
    <citation type="submission" date="2016-10" db="EMBL/GenBank/DDBJ databases">
        <authorList>
            <person name="Varghese N."/>
            <person name="Submissions S."/>
        </authorList>
    </citation>
    <scope>NUCLEOTIDE SEQUENCE [LARGE SCALE GENOMIC DNA]</scope>
    <source>
        <strain evidence="4">IMMIB L-1606</strain>
    </source>
</reference>
<dbReference type="AlphaFoldDB" id="A0A1H1WVP1"/>
<keyword evidence="1" id="KW-0175">Coiled coil</keyword>
<dbReference type="EMBL" id="LT629779">
    <property type="protein sequence ID" value="SDT01217.1"/>
    <property type="molecule type" value="Genomic_DNA"/>
</dbReference>
<evidence type="ECO:0000256" key="1">
    <source>
        <dbReference type="SAM" id="Coils"/>
    </source>
</evidence>